<dbReference type="GO" id="GO:0098797">
    <property type="term" value="C:plasma membrane protein complex"/>
    <property type="evidence" value="ECO:0007669"/>
    <property type="project" value="TreeGrafter"/>
</dbReference>
<evidence type="ECO:0000313" key="12">
    <source>
        <dbReference type="EMBL" id="KWA59687.1"/>
    </source>
</evidence>
<dbReference type="InterPro" id="IPR051045">
    <property type="entry name" value="TonB-dependent_transducer"/>
</dbReference>
<dbReference type="Pfam" id="PF03544">
    <property type="entry name" value="TonB_C"/>
    <property type="match status" value="1"/>
</dbReference>
<dbReference type="PROSITE" id="PS52015">
    <property type="entry name" value="TONB_CTD"/>
    <property type="match status" value="1"/>
</dbReference>
<feature type="region of interest" description="Disordered" evidence="10">
    <location>
        <begin position="95"/>
        <end position="189"/>
    </location>
</feature>
<keyword evidence="6" id="KW-0812">Transmembrane</keyword>
<feature type="compositionally biased region" description="Low complexity" evidence="10">
    <location>
        <begin position="162"/>
        <end position="180"/>
    </location>
</feature>
<dbReference type="PANTHER" id="PTHR33446:SF2">
    <property type="entry name" value="PROTEIN TONB"/>
    <property type="match status" value="1"/>
</dbReference>
<evidence type="ECO:0000256" key="9">
    <source>
        <dbReference type="ARBA" id="ARBA00023136"/>
    </source>
</evidence>
<evidence type="ECO:0000256" key="2">
    <source>
        <dbReference type="ARBA" id="ARBA00006555"/>
    </source>
</evidence>
<evidence type="ECO:0000313" key="13">
    <source>
        <dbReference type="Proteomes" id="UP000068603"/>
    </source>
</evidence>
<organism evidence="12">
    <name type="scientific">Burkholderia stagnalis</name>
    <dbReference type="NCBI Taxonomy" id="1503054"/>
    <lineage>
        <taxon>Bacteria</taxon>
        <taxon>Pseudomonadati</taxon>
        <taxon>Pseudomonadota</taxon>
        <taxon>Betaproteobacteria</taxon>
        <taxon>Burkholderiales</taxon>
        <taxon>Burkholderiaceae</taxon>
        <taxon>Burkholderia</taxon>
        <taxon>Burkholderia cepacia complex</taxon>
    </lineage>
</organism>
<evidence type="ECO:0000256" key="8">
    <source>
        <dbReference type="ARBA" id="ARBA00022989"/>
    </source>
</evidence>
<keyword evidence="3" id="KW-0813">Transport</keyword>
<feature type="region of interest" description="Disordered" evidence="10">
    <location>
        <begin position="30"/>
        <end position="57"/>
    </location>
</feature>
<protein>
    <recommendedName>
        <fullName evidence="11">TonB C-terminal domain-containing protein</fullName>
    </recommendedName>
</protein>
<proteinExistence type="inferred from homology"/>
<evidence type="ECO:0000256" key="5">
    <source>
        <dbReference type="ARBA" id="ARBA00022519"/>
    </source>
</evidence>
<keyword evidence="9" id="KW-0472">Membrane</keyword>
<evidence type="ECO:0000256" key="6">
    <source>
        <dbReference type="ARBA" id="ARBA00022692"/>
    </source>
</evidence>
<comment type="subcellular location">
    <subcellularLocation>
        <location evidence="1">Cell inner membrane</location>
        <topology evidence="1">Single-pass membrane protein</topology>
        <orientation evidence="1">Periplasmic side</orientation>
    </subcellularLocation>
</comment>
<dbReference type="STRING" id="1503054.WT74_28905"/>
<feature type="domain" description="TonB C-terminal" evidence="11">
    <location>
        <begin position="185"/>
        <end position="275"/>
    </location>
</feature>
<dbReference type="AlphaFoldDB" id="A0A106P2I5"/>
<evidence type="ECO:0000256" key="3">
    <source>
        <dbReference type="ARBA" id="ARBA00022448"/>
    </source>
</evidence>
<comment type="caution">
    <text evidence="12">The sequence shown here is derived from an EMBL/GenBank/DDBJ whole genome shotgun (WGS) entry which is preliminary data.</text>
</comment>
<gene>
    <name evidence="12" type="ORF">WT44_19195</name>
</gene>
<accession>A0A106P2I5</accession>
<dbReference type="Gene3D" id="3.30.1150.10">
    <property type="match status" value="1"/>
</dbReference>
<keyword evidence="7" id="KW-0653">Protein transport</keyword>
<dbReference type="GO" id="GO:0031992">
    <property type="term" value="F:energy transducer activity"/>
    <property type="evidence" value="ECO:0007669"/>
    <property type="project" value="TreeGrafter"/>
</dbReference>
<dbReference type="GO" id="GO:0055085">
    <property type="term" value="P:transmembrane transport"/>
    <property type="evidence" value="ECO:0007669"/>
    <property type="project" value="InterPro"/>
</dbReference>
<name>A0A106P2I5_9BURK</name>
<evidence type="ECO:0000256" key="7">
    <source>
        <dbReference type="ARBA" id="ARBA00022927"/>
    </source>
</evidence>
<evidence type="ECO:0000256" key="10">
    <source>
        <dbReference type="SAM" id="MobiDB-lite"/>
    </source>
</evidence>
<dbReference type="Proteomes" id="UP000068603">
    <property type="component" value="Unassembled WGS sequence"/>
</dbReference>
<evidence type="ECO:0000256" key="1">
    <source>
        <dbReference type="ARBA" id="ARBA00004383"/>
    </source>
</evidence>
<dbReference type="GO" id="GO:0015031">
    <property type="term" value="P:protein transport"/>
    <property type="evidence" value="ECO:0007669"/>
    <property type="project" value="UniProtKB-KW"/>
</dbReference>
<evidence type="ECO:0000259" key="11">
    <source>
        <dbReference type="PROSITE" id="PS52015"/>
    </source>
</evidence>
<reference evidence="12 13" key="1">
    <citation type="submission" date="2015-11" db="EMBL/GenBank/DDBJ databases">
        <title>Expanding the genomic diversity of Burkholderia species for the development of highly accurate diagnostics.</title>
        <authorList>
            <person name="Sahl J."/>
            <person name="Keim P."/>
            <person name="Wagner D."/>
        </authorList>
    </citation>
    <scope>NUCLEOTIDE SEQUENCE [LARGE SCALE GENOMIC DNA]</scope>
    <source>
        <strain evidence="12 13">MSMB1960WGS</strain>
    </source>
</reference>
<keyword evidence="8" id="KW-1133">Transmembrane helix</keyword>
<evidence type="ECO:0000256" key="4">
    <source>
        <dbReference type="ARBA" id="ARBA00022475"/>
    </source>
</evidence>
<dbReference type="PANTHER" id="PTHR33446">
    <property type="entry name" value="PROTEIN TONB-RELATED"/>
    <property type="match status" value="1"/>
</dbReference>
<feature type="compositionally biased region" description="Basic and acidic residues" evidence="10">
    <location>
        <begin position="30"/>
        <end position="44"/>
    </location>
</feature>
<dbReference type="NCBIfam" id="TIGR01352">
    <property type="entry name" value="tonB_Cterm"/>
    <property type="match status" value="1"/>
</dbReference>
<dbReference type="EMBL" id="LPHB01000053">
    <property type="protein sequence ID" value="KWA59687.1"/>
    <property type="molecule type" value="Genomic_DNA"/>
</dbReference>
<comment type="similarity">
    <text evidence="2">Belongs to the TonB family.</text>
</comment>
<keyword evidence="5" id="KW-0997">Cell inner membrane</keyword>
<dbReference type="SUPFAM" id="SSF74653">
    <property type="entry name" value="TolA/TonB C-terminal domain"/>
    <property type="match status" value="1"/>
</dbReference>
<dbReference type="InterPro" id="IPR006260">
    <property type="entry name" value="TonB/TolA_C"/>
</dbReference>
<dbReference type="InterPro" id="IPR037682">
    <property type="entry name" value="TonB_C"/>
</dbReference>
<feature type="compositionally biased region" description="Pro residues" evidence="10">
    <location>
        <begin position="134"/>
        <end position="161"/>
    </location>
</feature>
<sequence>MSAAHFSWDGAMPGEHRRATYLALVMPRRETHAHDERRSQDRRARTPGAHGPRDAASVPSRNVLACALGVAALHAAFVWTWLHAPAPANKPPVTPPITLEMTAPPKPLPQAPKVAPVTPPKPLPQVRNAHPPRPRPVPTATPTPLADVPPPPAAAPTPAPADTPVAAPAAAPRTAASPTTEKTTLPDGDADYLRNPAPAYPAIAQDYGWQGRVVLHVHVLASGTPDSIQLRSSSGHRVLDDAAIAAVRRWSFVPAKRGTTPVDGWVDVPLNFQLD</sequence>
<keyword evidence="4" id="KW-1003">Cell membrane</keyword>